<dbReference type="KEGG" id="rsz:108825055"/>
<dbReference type="InterPro" id="IPR003653">
    <property type="entry name" value="Peptidase_C48_C"/>
</dbReference>
<proteinExistence type="inferred from homology"/>
<feature type="region of interest" description="Disordered" evidence="4">
    <location>
        <begin position="484"/>
        <end position="503"/>
    </location>
</feature>
<dbReference type="InterPro" id="IPR015410">
    <property type="entry name" value="DUF1985"/>
</dbReference>
<dbReference type="Pfam" id="PF02902">
    <property type="entry name" value="Peptidase_C48"/>
    <property type="match status" value="1"/>
</dbReference>
<feature type="region of interest" description="Disordered" evidence="4">
    <location>
        <begin position="256"/>
        <end position="297"/>
    </location>
</feature>
<dbReference type="GeneID" id="108825055"/>
<dbReference type="InterPro" id="IPR038765">
    <property type="entry name" value="Papain-like_cys_pep_sf"/>
</dbReference>
<reference evidence="7" key="2">
    <citation type="submission" date="2025-08" db="UniProtKB">
        <authorList>
            <consortium name="RefSeq"/>
        </authorList>
    </citation>
    <scope>IDENTIFICATION</scope>
    <source>
        <tissue evidence="7">Leaf</tissue>
    </source>
</reference>
<organism evidence="6 7">
    <name type="scientific">Raphanus sativus</name>
    <name type="common">Radish</name>
    <name type="synonym">Raphanus raphanistrum var. sativus</name>
    <dbReference type="NCBI Taxonomy" id="3726"/>
    <lineage>
        <taxon>Eukaryota</taxon>
        <taxon>Viridiplantae</taxon>
        <taxon>Streptophyta</taxon>
        <taxon>Embryophyta</taxon>
        <taxon>Tracheophyta</taxon>
        <taxon>Spermatophyta</taxon>
        <taxon>Magnoliopsida</taxon>
        <taxon>eudicotyledons</taxon>
        <taxon>Gunneridae</taxon>
        <taxon>Pentapetalae</taxon>
        <taxon>rosids</taxon>
        <taxon>malvids</taxon>
        <taxon>Brassicales</taxon>
        <taxon>Brassicaceae</taxon>
        <taxon>Brassiceae</taxon>
        <taxon>Raphanus</taxon>
    </lineage>
</organism>
<dbReference type="Pfam" id="PF09331">
    <property type="entry name" value="DUF1985"/>
    <property type="match status" value="1"/>
</dbReference>
<dbReference type="GO" id="GO:0006508">
    <property type="term" value="P:proteolysis"/>
    <property type="evidence" value="ECO:0007669"/>
    <property type="project" value="UniProtKB-KW"/>
</dbReference>
<dbReference type="RefSeq" id="XP_056843154.1">
    <property type="nucleotide sequence ID" value="XM_056987174.1"/>
</dbReference>
<dbReference type="Proteomes" id="UP000504610">
    <property type="component" value="Chromosome 6"/>
</dbReference>
<keyword evidence="6" id="KW-1185">Reference proteome</keyword>
<dbReference type="PANTHER" id="PTHR48449">
    <property type="entry name" value="DUF1985 DOMAIN-CONTAINING PROTEIN"/>
    <property type="match status" value="1"/>
</dbReference>
<feature type="compositionally biased region" description="Polar residues" evidence="4">
    <location>
        <begin position="539"/>
        <end position="548"/>
    </location>
</feature>
<evidence type="ECO:0000313" key="7">
    <source>
        <dbReference type="RefSeq" id="XP_056843154.1"/>
    </source>
</evidence>
<dbReference type="SUPFAM" id="SSF54001">
    <property type="entry name" value="Cysteine proteinases"/>
    <property type="match status" value="1"/>
</dbReference>
<evidence type="ECO:0000313" key="6">
    <source>
        <dbReference type="Proteomes" id="UP000504610"/>
    </source>
</evidence>
<feature type="region of interest" description="Disordered" evidence="4">
    <location>
        <begin position="508"/>
        <end position="548"/>
    </location>
</feature>
<reference evidence="6" key="1">
    <citation type="journal article" date="2019" name="Database">
        <title>The radish genome database (RadishGD): an integrated information resource for radish genomics.</title>
        <authorList>
            <person name="Yu H.J."/>
            <person name="Baek S."/>
            <person name="Lee Y.J."/>
            <person name="Cho A."/>
            <person name="Mun J.H."/>
        </authorList>
    </citation>
    <scope>NUCLEOTIDE SEQUENCE [LARGE SCALE GENOMIC DNA]</scope>
    <source>
        <strain evidence="6">cv. WK10039</strain>
    </source>
</reference>
<gene>
    <name evidence="7" type="primary">LOC108825055</name>
</gene>
<feature type="compositionally biased region" description="Acidic residues" evidence="4">
    <location>
        <begin position="267"/>
        <end position="276"/>
    </location>
</feature>
<keyword evidence="2" id="KW-0645">Protease</keyword>
<feature type="domain" description="Ubiquitin-like protease family profile" evidence="5">
    <location>
        <begin position="749"/>
        <end position="936"/>
    </location>
</feature>
<accession>A0A9W3BV45</accession>
<dbReference type="AlphaFoldDB" id="A0A9W3BV45"/>
<comment type="similarity">
    <text evidence="1">Belongs to the peptidase C48 family.</text>
</comment>
<evidence type="ECO:0000256" key="4">
    <source>
        <dbReference type="SAM" id="MobiDB-lite"/>
    </source>
</evidence>
<dbReference type="PROSITE" id="PS50600">
    <property type="entry name" value="ULP_PROTEASE"/>
    <property type="match status" value="1"/>
</dbReference>
<dbReference type="PANTHER" id="PTHR48449:SF2">
    <property type="entry name" value="UBIQUITIN-LIKE PROTEASE FAMILY PROFILE DOMAIN-CONTAINING PROTEIN"/>
    <property type="match status" value="1"/>
</dbReference>
<evidence type="ECO:0000259" key="5">
    <source>
        <dbReference type="PROSITE" id="PS50600"/>
    </source>
</evidence>
<evidence type="ECO:0000256" key="1">
    <source>
        <dbReference type="ARBA" id="ARBA00005234"/>
    </source>
</evidence>
<name>A0A9W3BV45_RAPSA</name>
<keyword evidence="3" id="KW-0378">Hydrolase</keyword>
<dbReference type="OrthoDB" id="1074394at2759"/>
<dbReference type="GO" id="GO:0008234">
    <property type="term" value="F:cysteine-type peptidase activity"/>
    <property type="evidence" value="ECO:0007669"/>
    <property type="project" value="InterPro"/>
</dbReference>
<protein>
    <submittedName>
        <fullName evidence="7">Uncharacterized protein LOC108825055</fullName>
    </submittedName>
</protein>
<evidence type="ECO:0000256" key="2">
    <source>
        <dbReference type="ARBA" id="ARBA00022670"/>
    </source>
</evidence>
<sequence length="971" mass="108837">MDGEDNAVPPLTLPERIFAIGSEPVGVRVTPYHKPHAIRQILNALYLDEVDTIRKSPFGKLVEIADKPSFSGRFGRFIISRQLRIEKKHEAWFIFSGKPVRFSLREFAYVTGLNCGKLPKHQKKNSEKFLSEKPYWGELFGTMKEVPVTSVVRMLKRRTVTDKDIRLKYALLALLSAVILPTTHTPRISQVFAERIKNLDEFFSYPWGRLSFDMLMSSIKERNEVSLSQNTIALKGFVLSLQLVMVEAIPALTEVANDGSSSGSEGEGGEDDDIADEDKNGRRTISPGHARDSDASGKVEVRAVIVEEKEHFHDSPEFSWSDDEDVLVVENLLTLVQQKYPFKNGSFVGGATTLDVIKMREEEKTEANNRKKVKPKQTKQKATSDVIDFESVAAVVKEKMSADFSRIERQITTLSETFLNFQNNVLDKFEILLRKIEDSNLRSGAPSSAQTQTCNNGHADFQQGLNVGLPAEAETPCPVDEVYNGEPVNQQRVHTQREVPPVRDAEFVPDDLSDFIPPSKKASSDADNPLNGPQDHQPPAQSEGQTATELSDEMVIDDTINSTVVMNQEKTYCDDARNGEQHIDSPIDYQGQTLNIAREEMDTDTGVEEMVSSTPPATPIPTQSEAAADTELDPALLFPKPTFSLGLTQEEPPLPKQDVSEVARESELVTGNQDCEQDDQMFACRKSKRHKTLPKSLVGQYECDKRLFNRARVALVDPNNTAGSIDYSAKFSALIDKLKSPFTIRIGQSTFESNDLHEIVLRSNPLQPKVVDVLMGHIRSQFTLNTPVDQSNQPLFLDTQFVSDLTKLFPKFCKWSKKETFRFPTNIMDRFSSNSQAERFYFPFNLDKLHWVGVCVDSTSWTMVVMDCNIALRNDNMMTKELSPLAEMFPYLLKLCRKQLVHKDGRALSIVRPRSIPQNPCLHESAVSAVLLIQAHAVAGVDVCQCITPDVMGSEVERLAVMFYEATVGML</sequence>
<dbReference type="Gene3D" id="3.40.395.10">
    <property type="entry name" value="Adenoviral Proteinase, Chain A"/>
    <property type="match status" value="1"/>
</dbReference>
<evidence type="ECO:0000256" key="3">
    <source>
        <dbReference type="ARBA" id="ARBA00022801"/>
    </source>
</evidence>